<evidence type="ECO:0000256" key="1">
    <source>
        <dbReference type="SAM" id="MobiDB-lite"/>
    </source>
</evidence>
<feature type="region of interest" description="Disordered" evidence="1">
    <location>
        <begin position="1"/>
        <end position="29"/>
    </location>
</feature>
<evidence type="ECO:0000313" key="2">
    <source>
        <dbReference type="EMBL" id="KAK0493827.1"/>
    </source>
</evidence>
<organism evidence="2 3">
    <name type="scientific">Armillaria luteobubalina</name>
    <dbReference type="NCBI Taxonomy" id="153913"/>
    <lineage>
        <taxon>Eukaryota</taxon>
        <taxon>Fungi</taxon>
        <taxon>Dikarya</taxon>
        <taxon>Basidiomycota</taxon>
        <taxon>Agaricomycotina</taxon>
        <taxon>Agaricomycetes</taxon>
        <taxon>Agaricomycetidae</taxon>
        <taxon>Agaricales</taxon>
        <taxon>Marasmiineae</taxon>
        <taxon>Physalacriaceae</taxon>
        <taxon>Armillaria</taxon>
    </lineage>
</organism>
<keyword evidence="3" id="KW-1185">Reference proteome</keyword>
<name>A0AA39UL46_9AGAR</name>
<proteinExistence type="predicted"/>
<evidence type="ECO:0000313" key="3">
    <source>
        <dbReference type="Proteomes" id="UP001175228"/>
    </source>
</evidence>
<feature type="compositionally biased region" description="Polar residues" evidence="1">
    <location>
        <begin position="14"/>
        <end position="24"/>
    </location>
</feature>
<comment type="caution">
    <text evidence="2">The sequence shown here is derived from an EMBL/GenBank/DDBJ whole genome shotgun (WGS) entry which is preliminary data.</text>
</comment>
<dbReference type="EMBL" id="JAUEPU010000023">
    <property type="protein sequence ID" value="KAK0493827.1"/>
    <property type="molecule type" value="Genomic_DNA"/>
</dbReference>
<gene>
    <name evidence="2" type="ORF">EDD18DRAFT_1107799</name>
</gene>
<protein>
    <submittedName>
        <fullName evidence="2">Uncharacterized protein</fullName>
    </submittedName>
</protein>
<dbReference type="Proteomes" id="UP001175228">
    <property type="component" value="Unassembled WGS sequence"/>
</dbReference>
<sequence>MAATGTSPGVKKVNINNPTDSTQAPPMPAKIPPLSLKIVPVLGTPHHPPPKLVQFSSSSNLIDFAMEYFKAVIGVSGAIFQCHLSLASMCMYYSNALTHDNVEVVPRPSNDNDEIYDNNDE</sequence>
<dbReference type="AlphaFoldDB" id="A0AA39UL46"/>
<accession>A0AA39UL46</accession>
<reference evidence="2" key="1">
    <citation type="submission" date="2023-06" db="EMBL/GenBank/DDBJ databases">
        <authorList>
            <consortium name="Lawrence Berkeley National Laboratory"/>
            <person name="Ahrendt S."/>
            <person name="Sahu N."/>
            <person name="Indic B."/>
            <person name="Wong-Bajracharya J."/>
            <person name="Merenyi Z."/>
            <person name="Ke H.-M."/>
            <person name="Monk M."/>
            <person name="Kocsube S."/>
            <person name="Drula E."/>
            <person name="Lipzen A."/>
            <person name="Balint B."/>
            <person name="Henrissat B."/>
            <person name="Andreopoulos B."/>
            <person name="Martin F.M."/>
            <person name="Harder C.B."/>
            <person name="Rigling D."/>
            <person name="Ford K.L."/>
            <person name="Foster G.D."/>
            <person name="Pangilinan J."/>
            <person name="Papanicolaou A."/>
            <person name="Barry K."/>
            <person name="LaButti K."/>
            <person name="Viragh M."/>
            <person name="Koriabine M."/>
            <person name="Yan M."/>
            <person name="Riley R."/>
            <person name="Champramary S."/>
            <person name="Plett K.L."/>
            <person name="Tsai I.J."/>
            <person name="Slot J."/>
            <person name="Sipos G."/>
            <person name="Plett J."/>
            <person name="Nagy L.G."/>
            <person name="Grigoriev I.V."/>
        </authorList>
    </citation>
    <scope>NUCLEOTIDE SEQUENCE</scope>
    <source>
        <strain evidence="2">HWK02</strain>
    </source>
</reference>